<evidence type="ECO:0000313" key="1">
    <source>
        <dbReference type="EMBL" id="CAD8612212.1"/>
    </source>
</evidence>
<sequence>MVHTRHQTDEDKAVWADVREEARCSSSSSRLPCLAFYGEYHGHLIKHLDLLLPALRNSSSGRDRSVVWLCGDSTLDNKYWLPSTQLQPAINGYERVLHPPKMAPDVAYWVNRELQERGLSAACVNCAVEESTLGGRVHEGLTLQDGFLAQHVRSTDVVVVSAGGNDIALRPTLWTVLSMATLIMMPRVLIEAGVAPGLGHFLRLFRGHTERYVREILSGSAAGEKPGTATAAGRAARRPRAVVACMLYFLDEASTPSWASFTLRKLGYDSDPSKLQLIIRKMYELATCKVKLDGVTVVPLPFFETLDGKQPLDYVQRVEPSAQGGQKMARALLERIEELLADPSEVG</sequence>
<organism evidence="1">
    <name type="scientific">Coccolithus braarudii</name>
    <dbReference type="NCBI Taxonomy" id="221442"/>
    <lineage>
        <taxon>Eukaryota</taxon>
        <taxon>Haptista</taxon>
        <taxon>Haptophyta</taxon>
        <taxon>Prymnesiophyceae</taxon>
        <taxon>Coccolithales</taxon>
        <taxon>Coccolithaceae</taxon>
        <taxon>Coccolithus</taxon>
    </lineage>
</organism>
<evidence type="ECO:0008006" key="2">
    <source>
        <dbReference type="Google" id="ProtNLM"/>
    </source>
</evidence>
<reference evidence="1" key="1">
    <citation type="submission" date="2021-01" db="EMBL/GenBank/DDBJ databases">
        <authorList>
            <person name="Corre E."/>
            <person name="Pelletier E."/>
            <person name="Niang G."/>
            <person name="Scheremetjew M."/>
            <person name="Finn R."/>
            <person name="Kale V."/>
            <person name="Holt S."/>
            <person name="Cochrane G."/>
            <person name="Meng A."/>
            <person name="Brown T."/>
            <person name="Cohen L."/>
        </authorList>
    </citation>
    <scope>NUCLEOTIDE SEQUENCE</scope>
    <source>
        <strain evidence="1">PLY182g</strain>
    </source>
</reference>
<dbReference type="EMBL" id="HBEY01032721">
    <property type="protein sequence ID" value="CAD8612212.1"/>
    <property type="molecule type" value="Transcribed_RNA"/>
</dbReference>
<name>A0A7S0Q3X2_9EUKA</name>
<proteinExistence type="predicted"/>
<dbReference type="SUPFAM" id="SSF52266">
    <property type="entry name" value="SGNH hydrolase"/>
    <property type="match status" value="1"/>
</dbReference>
<dbReference type="InterPro" id="IPR036514">
    <property type="entry name" value="SGNH_hydro_sf"/>
</dbReference>
<protein>
    <recommendedName>
        <fullName evidence="2">SGNH hydrolase-type esterase domain-containing protein</fullName>
    </recommendedName>
</protein>
<gene>
    <name evidence="1" type="ORF">CPEL01642_LOCUS15592</name>
</gene>
<accession>A0A7S0Q3X2</accession>
<dbReference type="AlphaFoldDB" id="A0A7S0Q3X2"/>
<dbReference type="Gene3D" id="3.40.50.1110">
    <property type="entry name" value="SGNH hydrolase"/>
    <property type="match status" value="1"/>
</dbReference>